<evidence type="ECO:0000313" key="2">
    <source>
        <dbReference type="Proteomes" id="UP000198727"/>
    </source>
</evidence>
<dbReference type="EMBL" id="FOWW01000001">
    <property type="protein sequence ID" value="SFP05231.1"/>
    <property type="molecule type" value="Genomic_DNA"/>
</dbReference>
<organism evidence="1 2">
    <name type="scientific">Amycolatopsis arida</name>
    <dbReference type="NCBI Taxonomy" id="587909"/>
    <lineage>
        <taxon>Bacteria</taxon>
        <taxon>Bacillati</taxon>
        <taxon>Actinomycetota</taxon>
        <taxon>Actinomycetes</taxon>
        <taxon>Pseudonocardiales</taxon>
        <taxon>Pseudonocardiaceae</taxon>
        <taxon>Amycolatopsis</taxon>
    </lineage>
</organism>
<sequence length="45" mass="5035">MNNPAVVLLIVPLVMTLPAPAVRHRPLAAARLLRVRRSLRSEIRP</sequence>
<accession>A0A1I5M8A3</accession>
<evidence type="ECO:0000313" key="1">
    <source>
        <dbReference type="EMBL" id="SFP05231.1"/>
    </source>
</evidence>
<dbReference type="AlphaFoldDB" id="A0A1I5M8A3"/>
<reference evidence="2" key="1">
    <citation type="submission" date="2016-10" db="EMBL/GenBank/DDBJ databases">
        <authorList>
            <person name="Varghese N."/>
            <person name="Submissions S."/>
        </authorList>
    </citation>
    <scope>NUCLEOTIDE SEQUENCE [LARGE SCALE GENOMIC DNA]</scope>
    <source>
        <strain evidence="2">CGMCC 4.5579</strain>
    </source>
</reference>
<proteinExistence type="predicted"/>
<gene>
    <name evidence="1" type="ORF">SAMN05421810_101816</name>
</gene>
<dbReference type="Proteomes" id="UP000198727">
    <property type="component" value="Unassembled WGS sequence"/>
</dbReference>
<keyword evidence="2" id="KW-1185">Reference proteome</keyword>
<protein>
    <submittedName>
        <fullName evidence="1">Uncharacterized protein</fullName>
    </submittedName>
</protein>
<name>A0A1I5M8A3_9PSEU</name>